<dbReference type="InterPro" id="IPR021709">
    <property type="entry name" value="DUF3292"/>
</dbReference>
<dbReference type="Proteomes" id="UP000245768">
    <property type="component" value="Unassembled WGS sequence"/>
</dbReference>
<feature type="compositionally biased region" description="Basic and acidic residues" evidence="1">
    <location>
        <begin position="332"/>
        <end position="352"/>
    </location>
</feature>
<dbReference type="EMBL" id="KZ819635">
    <property type="protein sequence ID" value="PWN92207.1"/>
    <property type="molecule type" value="Genomic_DNA"/>
</dbReference>
<feature type="compositionally biased region" description="Polar residues" evidence="1">
    <location>
        <begin position="282"/>
        <end position="291"/>
    </location>
</feature>
<evidence type="ECO:0000256" key="1">
    <source>
        <dbReference type="SAM" id="MobiDB-lite"/>
    </source>
</evidence>
<keyword evidence="4" id="KW-1185">Reference proteome</keyword>
<dbReference type="OrthoDB" id="1708389at2759"/>
<feature type="compositionally biased region" description="Basic and acidic residues" evidence="1">
    <location>
        <begin position="306"/>
        <end position="317"/>
    </location>
</feature>
<feature type="compositionally biased region" description="Basic and acidic residues" evidence="1">
    <location>
        <begin position="66"/>
        <end position="79"/>
    </location>
</feature>
<protein>
    <submittedName>
        <fullName evidence="3">Uncharacterized protein</fullName>
    </submittedName>
</protein>
<dbReference type="InParanoid" id="A0A316YS34"/>
<dbReference type="PANTHER" id="PTHR38694:SF1">
    <property type="entry name" value="PEROXIN DOMAIN-CONTAINING PROTEIN"/>
    <property type="match status" value="1"/>
</dbReference>
<evidence type="ECO:0000256" key="2">
    <source>
        <dbReference type="SAM" id="Phobius"/>
    </source>
</evidence>
<feature type="compositionally biased region" description="Acidic residues" evidence="1">
    <location>
        <begin position="294"/>
        <end position="305"/>
    </location>
</feature>
<evidence type="ECO:0000313" key="3">
    <source>
        <dbReference type="EMBL" id="PWN92207.1"/>
    </source>
</evidence>
<feature type="transmembrane region" description="Helical" evidence="2">
    <location>
        <begin position="184"/>
        <end position="212"/>
    </location>
</feature>
<dbReference type="GeneID" id="37043219"/>
<name>A0A316YS34_9BASI</name>
<dbReference type="PANTHER" id="PTHR38694">
    <property type="entry name" value="CONSERVED EXPRESSED PROTEIN"/>
    <property type="match status" value="1"/>
</dbReference>
<reference evidence="3 4" key="1">
    <citation type="journal article" date="2018" name="Mol. Biol. Evol.">
        <title>Broad Genomic Sampling Reveals a Smut Pathogenic Ancestry of the Fungal Clade Ustilaginomycotina.</title>
        <authorList>
            <person name="Kijpornyongpan T."/>
            <person name="Mondo S.J."/>
            <person name="Barry K."/>
            <person name="Sandor L."/>
            <person name="Lee J."/>
            <person name="Lipzen A."/>
            <person name="Pangilinan J."/>
            <person name="LaButti K."/>
            <person name="Hainaut M."/>
            <person name="Henrissat B."/>
            <person name="Grigoriev I.V."/>
            <person name="Spatafora J.W."/>
            <person name="Aime M.C."/>
        </authorList>
    </citation>
    <scope>NUCLEOTIDE SEQUENCE [LARGE SCALE GENOMIC DNA]</scope>
    <source>
        <strain evidence="3 4">MCA 4198</strain>
    </source>
</reference>
<feature type="region of interest" description="Disordered" evidence="1">
    <location>
        <begin position="593"/>
        <end position="613"/>
    </location>
</feature>
<feature type="compositionally biased region" description="Basic and acidic residues" evidence="1">
    <location>
        <begin position="594"/>
        <end position="603"/>
    </location>
</feature>
<feature type="compositionally biased region" description="Basic and acidic residues" evidence="1">
    <location>
        <begin position="30"/>
        <end position="57"/>
    </location>
</feature>
<dbReference type="RefSeq" id="XP_025379405.1">
    <property type="nucleotide sequence ID" value="XM_025521303.1"/>
</dbReference>
<dbReference type="Pfam" id="PF11696">
    <property type="entry name" value="DUF3292"/>
    <property type="match status" value="1"/>
</dbReference>
<dbReference type="AlphaFoldDB" id="A0A316YS34"/>
<proteinExistence type="predicted"/>
<keyword evidence="2" id="KW-0472">Membrane</keyword>
<keyword evidence="2" id="KW-1133">Transmembrane helix</keyword>
<feature type="region of interest" description="Disordered" evidence="1">
    <location>
        <begin position="282"/>
        <end position="353"/>
    </location>
</feature>
<accession>A0A316YS34</accession>
<feature type="region of interest" description="Disordered" evidence="1">
    <location>
        <begin position="1"/>
        <end position="87"/>
    </location>
</feature>
<keyword evidence="2" id="KW-0812">Transmembrane</keyword>
<dbReference type="STRING" id="215250.A0A316YS34"/>
<sequence length="759" mass="82852">MATDTGEQEAGAQPPVQSSLTAKVLGDASAHAEADPEQVEGSRKDLPKAEVVPEHVKAIPAANADEVPRVADGDEERATDPGVTDLGWSEDPKIPIPVLHGLKNEDVWQLVRRFNKQVYHLKALKPDEEPQGGIDLNIADKDEFTPDKLRSTLERLYMTIGLGMAAFFKHIARIRSWKEYKRTIFFLALYSVAWLLNYPMTLLFTLLTVLLASPRGRRILFPPAPLAAISAKTGAARVPKAGHLGSESLTGAAESYKGEAVEQEASNIVGSVAHMAVSTAIGNDSSKVQQHVTDDDDDDDGDGAEDEKRSPAKREEEATPDPADMALASKDAQSKVKGDKKHADNQKDHSADAVHQSVWEGAQPLLHALEDVADTWERFGNALSPTPPFAQHRPRLFIAGAVAVPLLLASLVVTNTMVYRGTTFGLGFAFFGQPLFDRLKISDVRKWLDEKVPDWPRYLELRNSLLKGVPTDAQLTMTLLRIGEANKSPLPPPPPAVNAPVPTAKEGHDMSEDVPPEYEDELKKDHDEQQQQQQQQEGAGKAVPDESSKKKKPSRLLGFFKGTVKAGTNTVLGTNAVKAEALRLENARRKKGVVKKDVSREAVGDGPTSFHARHHGKKGLVLISTTSTTPCVSFEKAWPATAKAAHAAYEKALEQSQDKDDGEDGETQMVKTLRETAEKARPTAHFSILVDDIVSLKKLGGLGWKTKLVVGWALESQVADGLEIETTDGKKHVVTAMPRRDEVFNRLASLGKAHQWEAW</sequence>
<gene>
    <name evidence="3" type="ORF">FA10DRAFT_266006</name>
</gene>
<feature type="region of interest" description="Disordered" evidence="1">
    <location>
        <begin position="484"/>
        <end position="554"/>
    </location>
</feature>
<feature type="transmembrane region" description="Helical" evidence="2">
    <location>
        <begin position="396"/>
        <end position="413"/>
    </location>
</feature>
<organism evidence="3 4">
    <name type="scientific">Acaromyces ingoldii</name>
    <dbReference type="NCBI Taxonomy" id="215250"/>
    <lineage>
        <taxon>Eukaryota</taxon>
        <taxon>Fungi</taxon>
        <taxon>Dikarya</taxon>
        <taxon>Basidiomycota</taxon>
        <taxon>Ustilaginomycotina</taxon>
        <taxon>Exobasidiomycetes</taxon>
        <taxon>Exobasidiales</taxon>
        <taxon>Cryptobasidiaceae</taxon>
        <taxon>Acaromyces</taxon>
    </lineage>
</organism>
<evidence type="ECO:0000313" key="4">
    <source>
        <dbReference type="Proteomes" id="UP000245768"/>
    </source>
</evidence>